<accession>A0A919T8J8</accession>
<dbReference type="AlphaFoldDB" id="A0A919T8J8"/>
<evidence type="ECO:0000256" key="1">
    <source>
        <dbReference type="SAM" id="Phobius"/>
    </source>
</evidence>
<keyword evidence="1" id="KW-0472">Membrane</keyword>
<gene>
    <name evidence="2" type="ORF">Ato02nite_018540</name>
</gene>
<evidence type="ECO:0000313" key="2">
    <source>
        <dbReference type="EMBL" id="GIM90061.1"/>
    </source>
</evidence>
<dbReference type="Proteomes" id="UP000677082">
    <property type="component" value="Unassembled WGS sequence"/>
</dbReference>
<reference evidence="2 3" key="1">
    <citation type="submission" date="2021-03" db="EMBL/GenBank/DDBJ databases">
        <title>Whole genome shotgun sequence of Actinoplanes toevensis NBRC 105298.</title>
        <authorList>
            <person name="Komaki H."/>
            <person name="Tamura T."/>
        </authorList>
    </citation>
    <scope>NUCLEOTIDE SEQUENCE [LARGE SCALE GENOMIC DNA]</scope>
    <source>
        <strain evidence="2 3">NBRC 105298</strain>
    </source>
</reference>
<dbReference type="EMBL" id="BOQN01000022">
    <property type="protein sequence ID" value="GIM90061.1"/>
    <property type="molecule type" value="Genomic_DNA"/>
</dbReference>
<comment type="caution">
    <text evidence="2">The sequence shown here is derived from an EMBL/GenBank/DDBJ whole genome shotgun (WGS) entry which is preliminary data.</text>
</comment>
<feature type="transmembrane region" description="Helical" evidence="1">
    <location>
        <begin position="94"/>
        <end position="111"/>
    </location>
</feature>
<organism evidence="2 3">
    <name type="scientific">Paractinoplanes toevensis</name>
    <dbReference type="NCBI Taxonomy" id="571911"/>
    <lineage>
        <taxon>Bacteria</taxon>
        <taxon>Bacillati</taxon>
        <taxon>Actinomycetota</taxon>
        <taxon>Actinomycetes</taxon>
        <taxon>Micromonosporales</taxon>
        <taxon>Micromonosporaceae</taxon>
        <taxon>Paractinoplanes</taxon>
    </lineage>
</organism>
<keyword evidence="3" id="KW-1185">Reference proteome</keyword>
<sequence>MSNFPLALDILGGALALVVTTGEPLKAGARAVSTQLGAGVLFGIGNLLQLTLPGRAGTGPGFTIAQLSLAVNAAIGICVFQIPPPGTRKARRVLAGIVIAGIAGCTIAASCESRRSSR</sequence>
<dbReference type="RefSeq" id="WP_213006001.1">
    <property type="nucleotide sequence ID" value="NZ_BOQN01000022.1"/>
</dbReference>
<name>A0A919T8J8_9ACTN</name>
<feature type="transmembrane region" description="Helical" evidence="1">
    <location>
        <begin position="64"/>
        <end position="82"/>
    </location>
</feature>
<keyword evidence="1" id="KW-1133">Transmembrane helix</keyword>
<keyword evidence="1" id="KW-0812">Transmembrane</keyword>
<evidence type="ECO:0000313" key="3">
    <source>
        <dbReference type="Proteomes" id="UP000677082"/>
    </source>
</evidence>
<proteinExistence type="predicted"/>
<protein>
    <submittedName>
        <fullName evidence="2">Uncharacterized protein</fullName>
    </submittedName>
</protein>